<dbReference type="PROSITE" id="PS50975">
    <property type="entry name" value="ATP_GRASP"/>
    <property type="match status" value="1"/>
</dbReference>
<dbReference type="Gene3D" id="3.30.1490.20">
    <property type="entry name" value="ATP-grasp fold, A domain"/>
    <property type="match status" value="1"/>
</dbReference>
<gene>
    <name evidence="3" type="ORF">NC799_04820</name>
</gene>
<dbReference type="GO" id="GO:0005737">
    <property type="term" value="C:cytoplasm"/>
    <property type="evidence" value="ECO:0007669"/>
    <property type="project" value="TreeGrafter"/>
</dbReference>
<dbReference type="RefSeq" id="WP_272445239.1">
    <property type="nucleotide sequence ID" value="NZ_JAMQKC010000003.1"/>
</dbReference>
<keyword evidence="1" id="KW-0547">Nucleotide-binding</keyword>
<protein>
    <recommendedName>
        <fullName evidence="2">ATP-grasp domain-containing protein</fullName>
    </recommendedName>
</protein>
<dbReference type="GO" id="GO:0009432">
    <property type="term" value="P:SOS response"/>
    <property type="evidence" value="ECO:0007669"/>
    <property type="project" value="TreeGrafter"/>
</dbReference>
<proteinExistence type="predicted"/>
<name>A0A9X4AE34_9BACI</name>
<dbReference type="Proteomes" id="UP001145069">
    <property type="component" value="Unassembled WGS sequence"/>
</dbReference>
<dbReference type="Pfam" id="PF08443">
    <property type="entry name" value="RimK"/>
    <property type="match status" value="1"/>
</dbReference>
<keyword evidence="1" id="KW-0067">ATP-binding</keyword>
<comment type="caution">
    <text evidence="3">The sequence shown here is derived from an EMBL/GenBank/DDBJ whole genome shotgun (WGS) entry which is preliminary data.</text>
</comment>
<feature type="domain" description="ATP-grasp" evidence="2">
    <location>
        <begin position="76"/>
        <end position="257"/>
    </location>
</feature>
<dbReference type="EMBL" id="JAMQKC010000003">
    <property type="protein sequence ID" value="MDC3416231.1"/>
    <property type="molecule type" value="Genomic_DNA"/>
</dbReference>
<dbReference type="InterPro" id="IPR013651">
    <property type="entry name" value="ATP-grasp_RimK-type"/>
</dbReference>
<evidence type="ECO:0000259" key="2">
    <source>
        <dbReference type="PROSITE" id="PS50975"/>
    </source>
</evidence>
<reference evidence="3" key="1">
    <citation type="submission" date="2022-06" db="EMBL/GenBank/DDBJ databases">
        <title>Aquibacillus sp. a new bacterium isolated from soil saline samples.</title>
        <authorList>
            <person name="Galisteo C."/>
            <person name="De La Haba R."/>
            <person name="Sanchez-Porro C."/>
            <person name="Ventosa A."/>
        </authorList>
    </citation>
    <scope>NUCLEOTIDE SEQUENCE</scope>
    <source>
        <strain evidence="3">3ASR75-54</strain>
    </source>
</reference>
<dbReference type="SUPFAM" id="SSF56059">
    <property type="entry name" value="Glutathione synthetase ATP-binding domain-like"/>
    <property type="match status" value="1"/>
</dbReference>
<dbReference type="GO" id="GO:0046872">
    <property type="term" value="F:metal ion binding"/>
    <property type="evidence" value="ECO:0007669"/>
    <property type="project" value="InterPro"/>
</dbReference>
<dbReference type="PANTHER" id="PTHR21621:SF0">
    <property type="entry name" value="BETA-CITRYLGLUTAMATE SYNTHASE B-RELATED"/>
    <property type="match status" value="1"/>
</dbReference>
<dbReference type="Gene3D" id="3.30.470.20">
    <property type="entry name" value="ATP-grasp fold, B domain"/>
    <property type="match status" value="1"/>
</dbReference>
<dbReference type="AlphaFoldDB" id="A0A9X4AE34"/>
<dbReference type="GO" id="GO:0018169">
    <property type="term" value="F:ribosomal S6-glutamic acid ligase activity"/>
    <property type="evidence" value="ECO:0007669"/>
    <property type="project" value="TreeGrafter"/>
</dbReference>
<evidence type="ECO:0000313" key="3">
    <source>
        <dbReference type="EMBL" id="MDC3416231.1"/>
    </source>
</evidence>
<sequence>MLNLISFNPFRTIGIPGIKYIKPEHSFKDIEIIRQADVLLFPENWQTTFLAYGLKKPLFPSIESIQLGFSKIEMTRALWSVAKQHVPYTEILANTEQNRANILETFPFPFVLKDARNSMGKGVFLIENEKDFRLHATMLDVLYVQEYLPNDGKDLRVCVVGDEVVAAYWRVGEEGAFLHNVAQGGELCFDFIPQDALDLVLRVAKALNINHAGFDVVFSNGNAYILEFNVLFGNHGIREQGIALEAKIYEYLLKTMEPPYPTAPLTPLKGIS</sequence>
<organism evidence="3 4">
    <name type="scientific">Aquibacillus salsiterrae</name>
    <dbReference type="NCBI Taxonomy" id="2950439"/>
    <lineage>
        <taxon>Bacteria</taxon>
        <taxon>Bacillati</taxon>
        <taxon>Bacillota</taxon>
        <taxon>Bacilli</taxon>
        <taxon>Bacillales</taxon>
        <taxon>Bacillaceae</taxon>
        <taxon>Aquibacillus</taxon>
    </lineage>
</organism>
<dbReference type="InterPro" id="IPR011761">
    <property type="entry name" value="ATP-grasp"/>
</dbReference>
<accession>A0A9X4AE34</accession>
<dbReference type="InterPro" id="IPR013815">
    <property type="entry name" value="ATP_grasp_subdomain_1"/>
</dbReference>
<evidence type="ECO:0000256" key="1">
    <source>
        <dbReference type="PROSITE-ProRule" id="PRU00409"/>
    </source>
</evidence>
<dbReference type="PANTHER" id="PTHR21621">
    <property type="entry name" value="RIBOSOMAL PROTEIN S6 MODIFICATION PROTEIN"/>
    <property type="match status" value="1"/>
</dbReference>
<dbReference type="GO" id="GO:0005524">
    <property type="term" value="F:ATP binding"/>
    <property type="evidence" value="ECO:0007669"/>
    <property type="project" value="UniProtKB-UniRule"/>
</dbReference>
<evidence type="ECO:0000313" key="4">
    <source>
        <dbReference type="Proteomes" id="UP001145069"/>
    </source>
</evidence>
<keyword evidence="4" id="KW-1185">Reference proteome</keyword>